<sequence length="108" mass="11843">MIGQSGEDGLTWTECKQFEREKSPFDDQHDVDDESAYVAHPLASSTPPPPIIALSGAVLFPYPPNPKSIRIGSLLEMPLMTSSSKVAVILPQRDLLLVSRIVLNVKNE</sequence>
<name>A0AAV4BH02_9GAST</name>
<dbReference type="AlphaFoldDB" id="A0AAV4BH02"/>
<gene>
    <name evidence="1" type="ORF">PoB_004411400</name>
</gene>
<evidence type="ECO:0008006" key="3">
    <source>
        <dbReference type="Google" id="ProtNLM"/>
    </source>
</evidence>
<keyword evidence="2" id="KW-1185">Reference proteome</keyword>
<proteinExistence type="predicted"/>
<organism evidence="1 2">
    <name type="scientific">Plakobranchus ocellatus</name>
    <dbReference type="NCBI Taxonomy" id="259542"/>
    <lineage>
        <taxon>Eukaryota</taxon>
        <taxon>Metazoa</taxon>
        <taxon>Spiralia</taxon>
        <taxon>Lophotrochozoa</taxon>
        <taxon>Mollusca</taxon>
        <taxon>Gastropoda</taxon>
        <taxon>Heterobranchia</taxon>
        <taxon>Euthyneura</taxon>
        <taxon>Panpulmonata</taxon>
        <taxon>Sacoglossa</taxon>
        <taxon>Placobranchoidea</taxon>
        <taxon>Plakobranchidae</taxon>
        <taxon>Plakobranchus</taxon>
    </lineage>
</organism>
<comment type="caution">
    <text evidence="1">The sequence shown here is derived from an EMBL/GenBank/DDBJ whole genome shotgun (WGS) entry which is preliminary data.</text>
</comment>
<dbReference type="EMBL" id="BLXT01004836">
    <property type="protein sequence ID" value="GFO17609.1"/>
    <property type="molecule type" value="Genomic_DNA"/>
</dbReference>
<dbReference type="Proteomes" id="UP000735302">
    <property type="component" value="Unassembled WGS sequence"/>
</dbReference>
<protein>
    <recommendedName>
        <fullName evidence="3">Lon N-terminal domain-containing protein</fullName>
    </recommendedName>
</protein>
<reference evidence="1 2" key="1">
    <citation type="journal article" date="2021" name="Elife">
        <title>Chloroplast acquisition without the gene transfer in kleptoplastic sea slugs, Plakobranchus ocellatus.</title>
        <authorList>
            <person name="Maeda T."/>
            <person name="Takahashi S."/>
            <person name="Yoshida T."/>
            <person name="Shimamura S."/>
            <person name="Takaki Y."/>
            <person name="Nagai Y."/>
            <person name="Toyoda A."/>
            <person name="Suzuki Y."/>
            <person name="Arimoto A."/>
            <person name="Ishii H."/>
            <person name="Satoh N."/>
            <person name="Nishiyama T."/>
            <person name="Hasebe M."/>
            <person name="Maruyama T."/>
            <person name="Minagawa J."/>
            <person name="Obokata J."/>
            <person name="Shigenobu S."/>
        </authorList>
    </citation>
    <scope>NUCLEOTIDE SEQUENCE [LARGE SCALE GENOMIC DNA]</scope>
</reference>
<accession>A0AAV4BH02</accession>
<evidence type="ECO:0000313" key="2">
    <source>
        <dbReference type="Proteomes" id="UP000735302"/>
    </source>
</evidence>
<evidence type="ECO:0000313" key="1">
    <source>
        <dbReference type="EMBL" id="GFO17609.1"/>
    </source>
</evidence>